<reference evidence="2" key="1">
    <citation type="submission" date="2023-05" db="EMBL/GenBank/DDBJ databases">
        <title>Genome and transcriptome analyses reveal genes involved in the formation of fine ridges on petal epidermal cells in Hibiscus trionum.</title>
        <authorList>
            <person name="Koshimizu S."/>
            <person name="Masuda S."/>
            <person name="Ishii T."/>
            <person name="Shirasu K."/>
            <person name="Hoshino A."/>
            <person name="Arita M."/>
        </authorList>
    </citation>
    <scope>NUCLEOTIDE SEQUENCE</scope>
    <source>
        <strain evidence="2">Hamamatsu line</strain>
    </source>
</reference>
<evidence type="ECO:0000313" key="3">
    <source>
        <dbReference type="Proteomes" id="UP001165190"/>
    </source>
</evidence>
<feature type="domain" description="Endonuclease/exonuclease/phosphatase" evidence="1">
    <location>
        <begin position="6"/>
        <end position="43"/>
    </location>
</feature>
<dbReference type="InterPro" id="IPR036691">
    <property type="entry name" value="Endo/exonu/phosph_ase_sf"/>
</dbReference>
<comment type="caution">
    <text evidence="2">The sequence shown here is derived from an EMBL/GenBank/DDBJ whole genome shotgun (WGS) entry which is preliminary data.</text>
</comment>
<dbReference type="Pfam" id="PF03372">
    <property type="entry name" value="Exo_endo_phos"/>
    <property type="match status" value="1"/>
</dbReference>
<dbReference type="EMBL" id="BSYR01000022">
    <property type="protein sequence ID" value="GMI87503.1"/>
    <property type="molecule type" value="Genomic_DNA"/>
</dbReference>
<evidence type="ECO:0000313" key="2">
    <source>
        <dbReference type="EMBL" id="GMI87503.1"/>
    </source>
</evidence>
<dbReference type="Gene3D" id="3.60.10.10">
    <property type="entry name" value="Endonuclease/exonuclease/phosphatase"/>
    <property type="match status" value="1"/>
</dbReference>
<proteinExistence type="predicted"/>
<keyword evidence="3" id="KW-1185">Reference proteome</keyword>
<protein>
    <recommendedName>
        <fullName evidence="1">Endonuclease/exonuclease/phosphatase domain-containing protein</fullName>
    </recommendedName>
</protein>
<accession>A0A9W7I3K7</accession>
<dbReference type="AlphaFoldDB" id="A0A9W7I3K7"/>
<gene>
    <name evidence="2" type="ORF">HRI_002419600</name>
</gene>
<dbReference type="InterPro" id="IPR005135">
    <property type="entry name" value="Endo/exonuclease/phosphatase"/>
</dbReference>
<dbReference type="Proteomes" id="UP001165190">
    <property type="component" value="Unassembled WGS sequence"/>
</dbReference>
<dbReference type="OrthoDB" id="691861at2759"/>
<organism evidence="2 3">
    <name type="scientific">Hibiscus trionum</name>
    <name type="common">Flower of an hour</name>
    <dbReference type="NCBI Taxonomy" id="183268"/>
    <lineage>
        <taxon>Eukaryota</taxon>
        <taxon>Viridiplantae</taxon>
        <taxon>Streptophyta</taxon>
        <taxon>Embryophyta</taxon>
        <taxon>Tracheophyta</taxon>
        <taxon>Spermatophyta</taxon>
        <taxon>Magnoliopsida</taxon>
        <taxon>eudicotyledons</taxon>
        <taxon>Gunneridae</taxon>
        <taxon>Pentapetalae</taxon>
        <taxon>rosids</taxon>
        <taxon>malvids</taxon>
        <taxon>Malvales</taxon>
        <taxon>Malvaceae</taxon>
        <taxon>Malvoideae</taxon>
        <taxon>Hibiscus</taxon>
    </lineage>
</organism>
<evidence type="ECO:0000259" key="1">
    <source>
        <dbReference type="Pfam" id="PF03372"/>
    </source>
</evidence>
<sequence length="101" mass="11620">MNSVIMTWNVRGLGRPEKLRSVVNVFREHRAGILFIQESKLQILKPGVVRRLLEKKHGHQILPINWCCRWANFNLGKIDFHSGEYGGAGSRDNAQRVIRVT</sequence>
<dbReference type="SUPFAM" id="SSF56219">
    <property type="entry name" value="DNase I-like"/>
    <property type="match status" value="1"/>
</dbReference>
<name>A0A9W7I3K7_HIBTR</name>
<dbReference type="GO" id="GO:0003824">
    <property type="term" value="F:catalytic activity"/>
    <property type="evidence" value="ECO:0007669"/>
    <property type="project" value="InterPro"/>
</dbReference>